<proteinExistence type="predicted"/>
<sequence>MNRFTLQYQNKYSLKPYFKISMEPGKKFLEPV</sequence>
<organism evidence="1 2">
    <name type="scientific">Pedobacter alluvionis</name>
    <dbReference type="NCBI Taxonomy" id="475253"/>
    <lineage>
        <taxon>Bacteria</taxon>
        <taxon>Pseudomonadati</taxon>
        <taxon>Bacteroidota</taxon>
        <taxon>Sphingobacteriia</taxon>
        <taxon>Sphingobacteriales</taxon>
        <taxon>Sphingobacteriaceae</taxon>
        <taxon>Pedobacter</taxon>
    </lineage>
</organism>
<dbReference type="AlphaFoldDB" id="A0A497YAS9"/>
<reference evidence="1 2" key="1">
    <citation type="submission" date="2018-10" db="EMBL/GenBank/DDBJ databases">
        <title>Genomic Encyclopedia of Archaeal and Bacterial Type Strains, Phase II (KMG-II): from individual species to whole genera.</title>
        <authorList>
            <person name="Goeker M."/>
        </authorList>
    </citation>
    <scope>NUCLEOTIDE SEQUENCE [LARGE SCALE GENOMIC DNA]</scope>
    <source>
        <strain evidence="1 2">DSM 19624</strain>
    </source>
</reference>
<dbReference type="Proteomes" id="UP000273898">
    <property type="component" value="Unassembled WGS sequence"/>
</dbReference>
<gene>
    <name evidence="1" type="ORF">BCL90_0269</name>
</gene>
<name>A0A497YAS9_9SPHI</name>
<protein>
    <submittedName>
        <fullName evidence="1">Uncharacterized protein</fullName>
    </submittedName>
</protein>
<dbReference type="EMBL" id="RCCK01000010">
    <property type="protein sequence ID" value="RLJ79566.1"/>
    <property type="molecule type" value="Genomic_DNA"/>
</dbReference>
<comment type="caution">
    <text evidence="1">The sequence shown here is derived from an EMBL/GenBank/DDBJ whole genome shotgun (WGS) entry which is preliminary data.</text>
</comment>
<evidence type="ECO:0000313" key="2">
    <source>
        <dbReference type="Proteomes" id="UP000273898"/>
    </source>
</evidence>
<accession>A0A497YAS9</accession>
<evidence type="ECO:0000313" key="1">
    <source>
        <dbReference type="EMBL" id="RLJ79566.1"/>
    </source>
</evidence>